<protein>
    <submittedName>
        <fullName evidence="2">Putative secreted protein</fullName>
    </submittedName>
</protein>
<feature type="chain" id="PRO_5014630324" evidence="1">
    <location>
        <begin position="19"/>
        <end position="69"/>
    </location>
</feature>
<dbReference type="EMBL" id="GGFL01007226">
    <property type="protein sequence ID" value="MBW71404.1"/>
    <property type="molecule type" value="Transcribed_RNA"/>
</dbReference>
<accession>A0A2M4D1D9</accession>
<dbReference type="AlphaFoldDB" id="A0A2M4D1D9"/>
<evidence type="ECO:0000313" key="2">
    <source>
        <dbReference type="EMBL" id="MBW71404.1"/>
    </source>
</evidence>
<sequence>MALTFVSLLTSLVNMVSCSSSKFRANSVSTVGEWRWRFMLVCLVLYPSLSWNRLRCRLGCCFRSRSRSY</sequence>
<name>A0A2M4D1D9_ANODA</name>
<feature type="signal peptide" evidence="1">
    <location>
        <begin position="1"/>
        <end position="18"/>
    </location>
</feature>
<proteinExistence type="predicted"/>
<organism evidence="2">
    <name type="scientific">Anopheles darlingi</name>
    <name type="common">Mosquito</name>
    <dbReference type="NCBI Taxonomy" id="43151"/>
    <lineage>
        <taxon>Eukaryota</taxon>
        <taxon>Metazoa</taxon>
        <taxon>Ecdysozoa</taxon>
        <taxon>Arthropoda</taxon>
        <taxon>Hexapoda</taxon>
        <taxon>Insecta</taxon>
        <taxon>Pterygota</taxon>
        <taxon>Neoptera</taxon>
        <taxon>Endopterygota</taxon>
        <taxon>Diptera</taxon>
        <taxon>Nematocera</taxon>
        <taxon>Culicoidea</taxon>
        <taxon>Culicidae</taxon>
        <taxon>Anophelinae</taxon>
        <taxon>Anopheles</taxon>
    </lineage>
</organism>
<keyword evidence="1" id="KW-0732">Signal</keyword>
<evidence type="ECO:0000256" key="1">
    <source>
        <dbReference type="SAM" id="SignalP"/>
    </source>
</evidence>
<reference evidence="2" key="1">
    <citation type="submission" date="2018-01" db="EMBL/GenBank/DDBJ databases">
        <title>An insight into the sialome of Amazonian anophelines.</title>
        <authorList>
            <person name="Ribeiro J.M."/>
            <person name="Scarpassa V."/>
            <person name="Calvo E."/>
        </authorList>
    </citation>
    <scope>NUCLEOTIDE SEQUENCE</scope>
</reference>